<dbReference type="PANTHER" id="PTHR28093:SF1">
    <property type="entry name" value="MORPHOGENESIS-RELATED PROTEIN MSB1"/>
    <property type="match status" value="1"/>
</dbReference>
<evidence type="ECO:0000256" key="1">
    <source>
        <dbReference type="SAM" id="MobiDB-lite"/>
    </source>
</evidence>
<sequence>MPSIFSRARTASTPSKSKHKPPLTVSPPSLPVASNSLRSPPRGPTPTDEFGRTRSSSLGVAGGGVASAAASDSGYGAVGFLPTTLPADLAIPFSGFNTPAPSAAGQPPPPPPSPRAAYGLLSPARDAVLGLPDAARLVGRVCAALSRSGPATPFVFSALALDVRRGGVVRLVHAFLATCKEGAGAGAEEKWAEEAQFAGPHELAMCLRWGLSRVVRVEGGREVRGLLSWAWYERWKSEESANAYPANAFSALLSSLPAQLPAILTPLFDLCTRLVAHSNASGHTPPSLAAVLSPLLFGLAPPAWLAPAPPTPSHATPNSKAGKEQAAEDVLFPTVEDFSAFGVAYEEYLRGARAAEHLVLASIREEVLGGGGGLGAPTRLKEWIGMYTGGVEGKGARRGAKTVRVVHVRRNVRSYTADLVRGGSSWASGAPNDWANSKAWRAIIAGGAGAPRYTETYRKRMDLGVGVHPSTSSLQSSLSASSGTGSYFSSPSSYNLASGSSTSLSDDGSAFRSLTDMKWGEFESLGFGSSGGATGGGGGMKEGGIEGRLRFDLTENARAERLTKRETLSWNDFSTAGFSRSDAPLSATLQFSPPLTLMPPSPSAPLNAEMTRKLRKAQKALPAFGWDTTPVLGPEEVVEEAFLDVFCDLLWGGGWMERAAGVGGPTAELARECSWALVEYKSRTGAQLDSGSTVVLFEEFVPREYRLALVGVAPPGTRRRLPSLFSPAPANGGKPWKQAPTLNGRPYVVGSTPALPNTSGAAKFADFDSMLRTQNDTKQISLGGLKRGITTNVATVPAIASPTAGPLGIARTPSVETQESSDGAGAGAGGGGGGKRLSGARFRLPGGIIPGPSPGIGGRVRAGMAPAEYAAVEFETRLAGESDDEGEEEEAAKQRRRESTSDAWVDILVGSVQARRMGGQDAEMPRGSARRRAGFVNGPDPDLASMEVAQALAAETMGRALSPERDDDARLRDSDVSEIERVPRTSEQTDRSEEDYPISEDGYGPPTDGEDAEEESLTPGKEVHPLISARQEARQQRRLGYFDIHPERRPASVATTDDDPRSLLSGSDSDDEHDVVITTARNLDIRPLPTPSKSAGPSPVSPVDFPEFDDTAHQRRAEHESGGRSKTDSAILSPSANGNGHAIVSPKPAAASKTSALIDMFREREQGRSGSPAKPAGPAPIPASRLPVRTASREALPASTSPSNALPKTPPGPAAAPLPQAPAPKSTPPLLDPAAIQPPPPLSPDSGRASPARYVHGAPLHNVLEEEEEET</sequence>
<dbReference type="EMBL" id="JARJCN010000076">
    <property type="protein sequence ID" value="KAJ7076969.1"/>
    <property type="molecule type" value="Genomic_DNA"/>
</dbReference>
<dbReference type="AlphaFoldDB" id="A0AAD6TWQ2"/>
<dbReference type="PANTHER" id="PTHR28093">
    <property type="entry name" value="MORPHOGENESIS-RELATED PROTEIN MSB1"/>
    <property type="match status" value="1"/>
</dbReference>
<dbReference type="Proteomes" id="UP001222325">
    <property type="component" value="Unassembled WGS sequence"/>
</dbReference>
<feature type="region of interest" description="Disordered" evidence="1">
    <location>
        <begin position="876"/>
        <end position="900"/>
    </location>
</feature>
<organism evidence="3 4">
    <name type="scientific">Mycena belliarum</name>
    <dbReference type="NCBI Taxonomy" id="1033014"/>
    <lineage>
        <taxon>Eukaryota</taxon>
        <taxon>Fungi</taxon>
        <taxon>Dikarya</taxon>
        <taxon>Basidiomycota</taxon>
        <taxon>Agaricomycotina</taxon>
        <taxon>Agaricomycetes</taxon>
        <taxon>Agaricomycetidae</taxon>
        <taxon>Agaricales</taxon>
        <taxon>Marasmiineae</taxon>
        <taxon>Mycenaceae</taxon>
        <taxon>Mycena</taxon>
    </lineage>
</organism>
<feature type="domain" description="Meiotically up-regulated protein Msb1/Mug8" evidence="2">
    <location>
        <begin position="137"/>
        <end position="364"/>
    </location>
</feature>
<dbReference type="SUPFAM" id="SSF48350">
    <property type="entry name" value="GTPase activation domain, GAP"/>
    <property type="match status" value="1"/>
</dbReference>
<feature type="compositionally biased region" description="Basic and acidic residues" evidence="1">
    <location>
        <begin position="962"/>
        <end position="991"/>
    </location>
</feature>
<feature type="region of interest" description="Disordered" evidence="1">
    <location>
        <begin position="805"/>
        <end position="841"/>
    </location>
</feature>
<protein>
    <recommendedName>
        <fullName evidence="2">Meiotically up-regulated protein Msb1/Mug8 domain-containing protein</fullName>
    </recommendedName>
</protein>
<feature type="compositionally biased region" description="Gly residues" evidence="1">
    <location>
        <begin position="824"/>
        <end position="836"/>
    </location>
</feature>
<keyword evidence="4" id="KW-1185">Reference proteome</keyword>
<feature type="compositionally biased region" description="Basic and acidic residues" evidence="1">
    <location>
        <begin position="1110"/>
        <end position="1127"/>
    </location>
</feature>
<comment type="caution">
    <text evidence="3">The sequence shown here is derived from an EMBL/GenBank/DDBJ whole genome shotgun (WGS) entry which is preliminary data.</text>
</comment>
<dbReference type="InterPro" id="IPR008936">
    <property type="entry name" value="Rho_GTPase_activation_prot"/>
</dbReference>
<dbReference type="InterPro" id="IPR037508">
    <property type="entry name" value="Msb1/Mug8"/>
</dbReference>
<feature type="compositionally biased region" description="Polar residues" evidence="1">
    <location>
        <begin position="1128"/>
        <end position="1138"/>
    </location>
</feature>
<reference evidence="3" key="1">
    <citation type="submission" date="2023-03" db="EMBL/GenBank/DDBJ databases">
        <title>Massive genome expansion in bonnet fungi (Mycena s.s.) driven by repeated elements and novel gene families across ecological guilds.</title>
        <authorList>
            <consortium name="Lawrence Berkeley National Laboratory"/>
            <person name="Harder C.B."/>
            <person name="Miyauchi S."/>
            <person name="Viragh M."/>
            <person name="Kuo A."/>
            <person name="Thoen E."/>
            <person name="Andreopoulos B."/>
            <person name="Lu D."/>
            <person name="Skrede I."/>
            <person name="Drula E."/>
            <person name="Henrissat B."/>
            <person name="Morin E."/>
            <person name="Kohler A."/>
            <person name="Barry K."/>
            <person name="LaButti K."/>
            <person name="Morin E."/>
            <person name="Salamov A."/>
            <person name="Lipzen A."/>
            <person name="Mereny Z."/>
            <person name="Hegedus B."/>
            <person name="Baldrian P."/>
            <person name="Stursova M."/>
            <person name="Weitz H."/>
            <person name="Taylor A."/>
            <person name="Grigoriev I.V."/>
            <person name="Nagy L.G."/>
            <person name="Martin F."/>
            <person name="Kauserud H."/>
        </authorList>
    </citation>
    <scope>NUCLEOTIDE SEQUENCE</scope>
    <source>
        <strain evidence="3">CBHHK173m</strain>
    </source>
</reference>
<feature type="compositionally biased region" description="Pro residues" evidence="1">
    <location>
        <begin position="1208"/>
        <end position="1243"/>
    </location>
</feature>
<feature type="region of interest" description="Disordered" evidence="1">
    <location>
        <begin position="1"/>
        <end position="63"/>
    </location>
</feature>
<name>A0AAD6TWQ2_9AGAR</name>
<feature type="region of interest" description="Disordered" evidence="1">
    <location>
        <begin position="916"/>
        <end position="942"/>
    </location>
</feature>
<dbReference type="Pfam" id="PF08101">
    <property type="entry name" value="Msb1-Mug8_dom"/>
    <property type="match status" value="1"/>
</dbReference>
<evidence type="ECO:0000313" key="3">
    <source>
        <dbReference type="EMBL" id="KAJ7076969.1"/>
    </source>
</evidence>
<feature type="region of interest" description="Disordered" evidence="1">
    <location>
        <begin position="958"/>
        <end position="1271"/>
    </location>
</feature>
<accession>A0AAD6TWQ2</accession>
<feature type="compositionally biased region" description="Acidic residues" evidence="1">
    <location>
        <begin position="881"/>
        <end position="890"/>
    </location>
</feature>
<gene>
    <name evidence="3" type="ORF">B0H15DRAFT_862667</name>
</gene>
<feature type="compositionally biased region" description="Basic and acidic residues" evidence="1">
    <location>
        <begin position="891"/>
        <end position="900"/>
    </location>
</feature>
<feature type="compositionally biased region" description="Low complexity" evidence="1">
    <location>
        <begin position="1145"/>
        <end position="1156"/>
    </location>
</feature>
<evidence type="ECO:0000313" key="4">
    <source>
        <dbReference type="Proteomes" id="UP001222325"/>
    </source>
</evidence>
<dbReference type="InterPro" id="IPR012965">
    <property type="entry name" value="Msb1/Mug8_dom"/>
</dbReference>
<proteinExistence type="predicted"/>
<evidence type="ECO:0000259" key="2">
    <source>
        <dbReference type="Pfam" id="PF08101"/>
    </source>
</evidence>